<dbReference type="EMBL" id="CM042022">
    <property type="protein sequence ID" value="KAI3815219.1"/>
    <property type="molecule type" value="Genomic_DNA"/>
</dbReference>
<reference evidence="2" key="1">
    <citation type="journal article" date="2022" name="Mol. Ecol. Resour.">
        <title>The genomes of chicory, endive, great burdock and yacon provide insights into Asteraceae palaeo-polyploidization history and plant inulin production.</title>
        <authorList>
            <person name="Fan W."/>
            <person name="Wang S."/>
            <person name="Wang H."/>
            <person name="Wang A."/>
            <person name="Jiang F."/>
            <person name="Liu H."/>
            <person name="Zhao H."/>
            <person name="Xu D."/>
            <person name="Zhang Y."/>
        </authorList>
    </citation>
    <scope>NUCLEOTIDE SEQUENCE [LARGE SCALE GENOMIC DNA]</scope>
    <source>
        <strain evidence="2">cv. Yunnan</strain>
    </source>
</reference>
<keyword evidence="2" id="KW-1185">Reference proteome</keyword>
<evidence type="ECO:0000313" key="1">
    <source>
        <dbReference type="EMBL" id="KAI3815219.1"/>
    </source>
</evidence>
<organism evidence="1 2">
    <name type="scientific">Smallanthus sonchifolius</name>
    <dbReference type="NCBI Taxonomy" id="185202"/>
    <lineage>
        <taxon>Eukaryota</taxon>
        <taxon>Viridiplantae</taxon>
        <taxon>Streptophyta</taxon>
        <taxon>Embryophyta</taxon>
        <taxon>Tracheophyta</taxon>
        <taxon>Spermatophyta</taxon>
        <taxon>Magnoliopsida</taxon>
        <taxon>eudicotyledons</taxon>
        <taxon>Gunneridae</taxon>
        <taxon>Pentapetalae</taxon>
        <taxon>asterids</taxon>
        <taxon>campanulids</taxon>
        <taxon>Asterales</taxon>
        <taxon>Asteraceae</taxon>
        <taxon>Asteroideae</taxon>
        <taxon>Heliantheae alliance</taxon>
        <taxon>Millerieae</taxon>
        <taxon>Smallanthus</taxon>
    </lineage>
</organism>
<sequence>MRVGLILVYLKFAMNKCYITPHIPVPVSLQLYKPPLVVYARALHTVACSFHLPSNTLIRTFSICLLFSSLPAVT</sequence>
<evidence type="ECO:0000313" key="2">
    <source>
        <dbReference type="Proteomes" id="UP001056120"/>
    </source>
</evidence>
<protein>
    <submittedName>
        <fullName evidence="1">Uncharacterized protein</fullName>
    </submittedName>
</protein>
<accession>A0ACB9J4J7</accession>
<gene>
    <name evidence="1" type="ORF">L1987_14879</name>
</gene>
<proteinExistence type="predicted"/>
<reference evidence="1 2" key="2">
    <citation type="journal article" date="2022" name="Mol. Ecol. Resour.">
        <title>The genomes of chicory, endive, great burdock and yacon provide insights into Asteraceae paleo-polyploidization history and plant inulin production.</title>
        <authorList>
            <person name="Fan W."/>
            <person name="Wang S."/>
            <person name="Wang H."/>
            <person name="Wang A."/>
            <person name="Jiang F."/>
            <person name="Liu H."/>
            <person name="Zhao H."/>
            <person name="Xu D."/>
            <person name="Zhang Y."/>
        </authorList>
    </citation>
    <scope>NUCLEOTIDE SEQUENCE [LARGE SCALE GENOMIC DNA]</scope>
    <source>
        <strain evidence="2">cv. Yunnan</strain>
        <tissue evidence="1">Leaves</tissue>
    </source>
</reference>
<comment type="caution">
    <text evidence="1">The sequence shown here is derived from an EMBL/GenBank/DDBJ whole genome shotgun (WGS) entry which is preliminary data.</text>
</comment>
<name>A0ACB9J4J7_9ASTR</name>
<dbReference type="Proteomes" id="UP001056120">
    <property type="component" value="Linkage Group LG05"/>
</dbReference>